<accession>A0A6C0LQD6</accession>
<reference evidence="3" key="1">
    <citation type="journal article" date="2020" name="Nature">
        <title>Giant virus diversity and host interactions through global metagenomics.</title>
        <authorList>
            <person name="Schulz F."/>
            <person name="Roux S."/>
            <person name="Paez-Espino D."/>
            <person name="Jungbluth S."/>
            <person name="Walsh D.A."/>
            <person name="Denef V.J."/>
            <person name="McMahon K.D."/>
            <person name="Konstantinidis K.T."/>
            <person name="Eloe-Fadrosh E.A."/>
            <person name="Kyrpides N.C."/>
            <person name="Woyke T."/>
        </authorList>
    </citation>
    <scope>NUCLEOTIDE SEQUENCE</scope>
    <source>
        <strain evidence="3">GVMAG-M-3300027969-2</strain>
    </source>
</reference>
<proteinExistence type="predicted"/>
<evidence type="ECO:0000256" key="2">
    <source>
        <dbReference type="SAM" id="MobiDB-lite"/>
    </source>
</evidence>
<protein>
    <submittedName>
        <fullName evidence="3">Uncharacterized protein</fullName>
    </submittedName>
</protein>
<dbReference type="EMBL" id="MN740541">
    <property type="protein sequence ID" value="QHU32787.1"/>
    <property type="molecule type" value="Genomic_DNA"/>
</dbReference>
<evidence type="ECO:0000256" key="1">
    <source>
        <dbReference type="ARBA" id="ARBA00022737"/>
    </source>
</evidence>
<keyword evidence="1" id="KW-0677">Repeat</keyword>
<dbReference type="InterPro" id="IPR027417">
    <property type="entry name" value="P-loop_NTPase"/>
</dbReference>
<dbReference type="PANTHER" id="PTHR23084:SF263">
    <property type="entry name" value="MORN REPEAT-CONTAINING PROTEIN 1"/>
    <property type="match status" value="1"/>
</dbReference>
<dbReference type="SUPFAM" id="SSF52540">
    <property type="entry name" value="P-loop containing nucleoside triphosphate hydrolases"/>
    <property type="match status" value="1"/>
</dbReference>
<dbReference type="SUPFAM" id="SSF82185">
    <property type="entry name" value="Histone H3 K4-specific methyltransferase SET7/9 N-terminal domain"/>
    <property type="match status" value="1"/>
</dbReference>
<dbReference type="InterPro" id="IPR003409">
    <property type="entry name" value="MORN"/>
</dbReference>
<dbReference type="SMART" id="SM00698">
    <property type="entry name" value="MORN"/>
    <property type="match status" value="3"/>
</dbReference>
<sequence length="2536" mass="291366">MACPLKPETLIEIGIILLTGKKLDKKDALVEDYKFCYETLCDKTGTEKKKLISSSYRLEACKIFDNLNDCNLFGLLTPTKIKQSLALDTVIRGNANRAKEIIRLKFIEYLEHPTLNINSFGTDTDVRKNTITNTYNILKDSTASASMDNLNKLVVSNPFYLQICDVLKITADELLKANSKVYYFAIFFILFNLFPIISSKTAKLADIVKNIDTNINLAEMNEVFDVINDESRAKLDTRQYLTVNRFSKFRYRSIDKACFLFHGVGTGKTITSVSIALSHLSDKHLFNMDGPISENNEPLKIVIVAPSGLFRASFIGDFRKLAIYTNNIMINTLDNGGIIESCNGYVKKDDKSFYKLEIIGYDYDSFFKNTSIVNTANVTSIDKTVVAQTQESTIVDVNFDEMTYKEIVKYMKDNKIKIVKQKNKSQTKSYLIGLINAYRKQNNLPIATRLDSNIQVATENTYKKSALDYLESEKYDVLICDEAHRLLTNKLKPEKHYFGFSVDCVNINDETETLSPSNKYVNIETIENAVTIYDRETDSNFKFGTIFKINPGNTYTIIYDDGTTDTKLKSELLSLNNDLFVEHRDEEDRFALGQTVVVDNRKGHEDKDEKDRLAFGQQVVVDNRENNEANLKIMYKSNPALRRGTISYFGDNLYTITYPEIENWSDFKSEKVEKQKLMALNEDLKMTGQNNDMIVLQQSALVETKDPKYISISKSFNEDTNRRNVMNNLSGSKQSTDLNIGKITSFNLENNKYTITYHDGTTVERTKEELLKLNNTLDTNFNKQTKNLLDNFSKEDGDKYNTTGKITSFDEKSNKYIIRFNDGTTAERTKEELSRLNRNLRIEDSQEKEDRFVVGHTVMVDYSTKYSKGHRINTFTDGRFLRFCEKFSQIILLTGTPFQSSESDIVDITYFLTNPRINKSSFSHLCYDSKTAGGINNIFTTFKTNDTQGEAFIPTLCKNAFHFLMSLPGSDTGQYGGSKEAIEEQNREISLKAAGIGVTTDTILSSFDKVIDNSISAVEMAKKTVELLKNIQSTIESANTLVKDFESSKDETKDLGDNIYSYINELLTGNKSIKQIKKSDKAVVANTANNVVLANNNNIRLVCKIENINNVDDNADNDNNSENNFTQKGGLLIELGLVTTAIGAFLTYQYGKPAAKNLLLGIGAYETWALSTTGRSWLVGLSQYFANSDRYLPQSLRVAIAKFGNNLDNIEQVFGTMFNANDWKNSFKWASIGIRVFSKIMTQILIMMYSYIQYAKNNYESWIESFNGLIKEKVEELQKLSLNQVIVYLTNEIKSVISAAIDKLTVLDAESQAAIKAAMHASWFSIVRMVFFDILKFKKFDLDAIVKYTAPYISIYNYDHSQYAIDNTTFFNKLTKYNYSINTNIKPDGNTFAFPHKYVEQILVPFTPGQEDKLINKKTKIQNTDIKTAFRVGCGIYNENEELVIGTSVPFYDDDKKNILIKAYVDTMLTDYVTLAKNLKANGRFEEIQLKEPYIQVDSLKRDWELDKSTTGKDIAINITNSFNMLDIRPSTNVVPWPGAHQQLTELQQIIHNNLTTYHAENVKFEYNDTNKNLRFDNILLLLKIIRCGAIYQERKYYLQPHYIKKQNSTYEYYLPLIYPTTEDIMYGFCDYLNKKGMKYIWMCNKFDKVSLDNNCNYGKFLTFPISEKDNNNPLCIIISPDHTEGFSFTFNPALFAPSLCNTSGDEEQVYGRILRKYGQPGSIGNYNKKIYQYFGASLADAQNLKYYAASYGVNKMNIWRDITYNTIPQNKIDISIKNNVFSNMVGEKLTSDTSHIISKLGQTFYGKIDILLKNNILQETIEESKIKNSTDVTIIPNTFLFNNKGVKNDIKEINPYNPSSLNPIISEEFQLSTIYSVKQLCKAYFNKLVNIENNNNQFIPFDIQYCDKQLSNTLCSIEGKVNNILCMYNELPNTDTEAYKKLLKTKITPIRQLDPEYLQQLTQIDNENIENTIMPLIDDYNDNINILLTYDKDRNYAMDIESSYFTHWNSVTGIYIIKEELKQRSKEINIIARLSNNYSKTPEWLKKEIKDKYDSIYDQLLSGNFHYVEVLKFYILHKEFFKHLLFIYPEKSIISEHTLRAYYLRFFYIIDHYWKSGKINEKRNTTYEDLKRFVYPLVLDGKVFIIDKTNPFVDNKSQWYSNILKVSGGVIDGMDTLLGADLSKLLVPLLMSGNIYVISAYKFYLMVKSMAAGDALKAAGDALKAAGDALKQCIINEQHSGVKGEQILSDFTNTESEIKFLFPDYILECMNMGQYKNDNKTTITYDDSTYTGDVIVKDGKQIRDGYGTQQWNDDDKSYYEGEWTNDKRHGKGTYVMYEHSGVAGTDQYELKWEYEGEWKNNKKNGEGTQTYFDDKKLTRYTGIWKDDKFDGRGKLFFKDGSMYEGRFKNGQADTDQGETAKLIFEDGSYIKSEWLKGNPWINGDPDFTTGKDIYFDKNGKPTDWNKRNENKGYFTYLKNIFIDQAELPTIEKINGGKRKFTMKRKKHRTRKYKSKHNRKTKQAKYKQTKKYTSNM</sequence>
<organism evidence="3">
    <name type="scientific">viral metagenome</name>
    <dbReference type="NCBI Taxonomy" id="1070528"/>
    <lineage>
        <taxon>unclassified sequences</taxon>
        <taxon>metagenomes</taxon>
        <taxon>organismal metagenomes</taxon>
    </lineage>
</organism>
<dbReference type="Pfam" id="PF02493">
    <property type="entry name" value="MORN"/>
    <property type="match status" value="3"/>
</dbReference>
<dbReference type="PANTHER" id="PTHR23084">
    <property type="entry name" value="PHOSPHATIDYLINOSITOL-4-PHOSPHATE 5-KINASE RELATED"/>
    <property type="match status" value="1"/>
</dbReference>
<dbReference type="Gene3D" id="2.20.110.10">
    <property type="entry name" value="Histone H3 K4-specific methyltransferase SET7/9 N-terminal domain"/>
    <property type="match status" value="1"/>
</dbReference>
<feature type="compositionally biased region" description="Basic residues" evidence="2">
    <location>
        <begin position="2505"/>
        <end position="2530"/>
    </location>
</feature>
<feature type="region of interest" description="Disordered" evidence="2">
    <location>
        <begin position="2505"/>
        <end position="2536"/>
    </location>
</feature>
<name>A0A6C0LQD6_9ZZZZ</name>
<evidence type="ECO:0000313" key="3">
    <source>
        <dbReference type="EMBL" id="QHU32787.1"/>
    </source>
</evidence>